<evidence type="ECO:0008006" key="3">
    <source>
        <dbReference type="Google" id="ProtNLM"/>
    </source>
</evidence>
<dbReference type="PANTHER" id="PTHR34222">
    <property type="entry name" value="GAG_PRE-INTEGRS DOMAIN-CONTAINING PROTEIN"/>
    <property type="match status" value="1"/>
</dbReference>
<dbReference type="EMBL" id="CM031827">
    <property type="protein sequence ID" value="KAG6721931.1"/>
    <property type="molecule type" value="Genomic_DNA"/>
</dbReference>
<dbReference type="OrthoDB" id="5544992at2759"/>
<sequence length="122" mass="14179">MTMILIAKNKLCFVDGTLPQPSKNDPLFHSQIRLTQEQSSVNAYFTHLNAIWNEIHNYHPFSMCSCGAMKTVVDFHQQEYVLQYLMGIYESFTTTRGQILLYDPLSSINKVFSLVVQEERQR</sequence>
<proteinExistence type="predicted"/>
<dbReference type="AlphaFoldDB" id="A0A922FKP8"/>
<name>A0A922FKP8_CARIL</name>
<comment type="caution">
    <text evidence="1">The sequence shown here is derived from an EMBL/GenBank/DDBJ whole genome shotgun (WGS) entry which is preliminary data.</text>
</comment>
<reference evidence="1" key="1">
    <citation type="submission" date="2021-01" db="EMBL/GenBank/DDBJ databases">
        <authorList>
            <person name="Lovell J.T."/>
            <person name="Bentley N."/>
            <person name="Bhattarai G."/>
            <person name="Jenkins J.W."/>
            <person name="Sreedasyam A."/>
            <person name="Alarcon Y."/>
            <person name="Bock C."/>
            <person name="Boston L."/>
            <person name="Carlson J."/>
            <person name="Cervantes K."/>
            <person name="Clermont K."/>
            <person name="Krom N."/>
            <person name="Kubenka K."/>
            <person name="Mamidi S."/>
            <person name="Mattison C."/>
            <person name="Monteros M."/>
            <person name="Pisani C."/>
            <person name="Plott C."/>
            <person name="Rajasekar S."/>
            <person name="Rhein H.S."/>
            <person name="Rohla C."/>
            <person name="Song M."/>
            <person name="Hilaire R.S."/>
            <person name="Shu S."/>
            <person name="Wells L."/>
            <person name="Wang X."/>
            <person name="Webber J."/>
            <person name="Heerema R.J."/>
            <person name="Klein P."/>
            <person name="Conner P."/>
            <person name="Grauke L."/>
            <person name="Grimwood J."/>
            <person name="Schmutz J."/>
            <person name="Randall J.J."/>
        </authorList>
    </citation>
    <scope>NUCLEOTIDE SEQUENCE</scope>
    <source>
        <tissue evidence="1">Leaf</tissue>
    </source>
</reference>
<evidence type="ECO:0000313" key="1">
    <source>
        <dbReference type="EMBL" id="KAG6721931.1"/>
    </source>
</evidence>
<accession>A0A922FKP8</accession>
<gene>
    <name evidence="1" type="ORF">I3842_03G136800</name>
</gene>
<organism evidence="1 2">
    <name type="scientific">Carya illinoinensis</name>
    <name type="common">Pecan</name>
    <dbReference type="NCBI Taxonomy" id="32201"/>
    <lineage>
        <taxon>Eukaryota</taxon>
        <taxon>Viridiplantae</taxon>
        <taxon>Streptophyta</taxon>
        <taxon>Embryophyta</taxon>
        <taxon>Tracheophyta</taxon>
        <taxon>Spermatophyta</taxon>
        <taxon>Magnoliopsida</taxon>
        <taxon>eudicotyledons</taxon>
        <taxon>Gunneridae</taxon>
        <taxon>Pentapetalae</taxon>
        <taxon>rosids</taxon>
        <taxon>fabids</taxon>
        <taxon>Fagales</taxon>
        <taxon>Juglandaceae</taxon>
        <taxon>Carya</taxon>
    </lineage>
</organism>
<evidence type="ECO:0000313" key="2">
    <source>
        <dbReference type="Proteomes" id="UP000811246"/>
    </source>
</evidence>
<dbReference type="Proteomes" id="UP000811246">
    <property type="component" value="Chromosome 3"/>
</dbReference>
<protein>
    <recommendedName>
        <fullName evidence="3">Retrotransposon gag domain-containing protein</fullName>
    </recommendedName>
</protein>
<dbReference type="PANTHER" id="PTHR34222:SF99">
    <property type="entry name" value="PROTEIN, PUTATIVE-RELATED"/>
    <property type="match status" value="1"/>
</dbReference>